<evidence type="ECO:0000313" key="1">
    <source>
        <dbReference type="EMBL" id="OCG73136.1"/>
    </source>
</evidence>
<evidence type="ECO:0000313" key="2">
    <source>
        <dbReference type="Proteomes" id="UP000093355"/>
    </source>
</evidence>
<comment type="caution">
    <text evidence="1">The sequence shown here is derived from an EMBL/GenBank/DDBJ whole genome shotgun (WGS) entry which is preliminary data.</text>
</comment>
<dbReference type="AlphaFoldDB" id="A0A1B9N972"/>
<dbReference type="Proteomes" id="UP000093355">
    <property type="component" value="Unassembled WGS sequence"/>
</dbReference>
<name>A0A1B9N972_9MICO</name>
<gene>
    <name evidence="1" type="ORF">A7J15_09340</name>
</gene>
<dbReference type="OrthoDB" id="5082740at2"/>
<dbReference type="STRING" id="904291.A7J15_09340"/>
<organism evidence="1 2">
    <name type="scientific">Microbacterium sediminis</name>
    <dbReference type="NCBI Taxonomy" id="904291"/>
    <lineage>
        <taxon>Bacteria</taxon>
        <taxon>Bacillati</taxon>
        <taxon>Actinomycetota</taxon>
        <taxon>Actinomycetes</taxon>
        <taxon>Micrococcales</taxon>
        <taxon>Microbacteriaceae</taxon>
        <taxon>Microbacterium</taxon>
    </lineage>
</organism>
<sequence>MTIRPAALAAIAALGLALAGCAGEAPAPADDPAGGGATTEPAPAATVAPEPDATPTAPAEPTCETIISPYVVAEFDDLGWSAREDPFVLGATELPDALQCIWGDLSVASDHVQMYGWAPVDAETAAAAQSTLEGEGWVRLEESGVTYLTENPEWVVMADDEGYGMTYEFGDGWVAMSDTKQGLEIIQWPPD</sequence>
<dbReference type="EMBL" id="LXMD01000027">
    <property type="protein sequence ID" value="OCG73136.1"/>
    <property type="molecule type" value="Genomic_DNA"/>
</dbReference>
<dbReference type="RefSeq" id="WP_067027242.1">
    <property type="nucleotide sequence ID" value="NZ_CP038256.1"/>
</dbReference>
<dbReference type="PROSITE" id="PS51257">
    <property type="entry name" value="PROKAR_LIPOPROTEIN"/>
    <property type="match status" value="1"/>
</dbReference>
<proteinExistence type="predicted"/>
<keyword evidence="2" id="KW-1185">Reference proteome</keyword>
<protein>
    <submittedName>
        <fullName evidence="1">Uncharacterized protein</fullName>
    </submittedName>
</protein>
<reference evidence="1 2" key="1">
    <citation type="submission" date="2016-05" db="EMBL/GenBank/DDBJ databases">
        <authorList>
            <person name="Lavstsen T."/>
            <person name="Jespersen J.S."/>
        </authorList>
    </citation>
    <scope>NUCLEOTIDE SEQUENCE [LARGE SCALE GENOMIC DNA]</scope>
    <source>
        <strain evidence="1 2">YLB-01</strain>
    </source>
</reference>
<accession>A0A1B9N972</accession>